<proteinExistence type="predicted"/>
<sequence length="63" mass="6121">MSAPEAAVDPAAGVSALHALLRAGDAGGDAVTKRLANLVDDGGFAVRVGALSVRVRVVALPAG</sequence>
<evidence type="ECO:0000313" key="1">
    <source>
        <dbReference type="EMBL" id="TWG06958.1"/>
    </source>
</evidence>
<organism evidence="1 2">
    <name type="scientific">Streptomyces brevispora</name>
    <dbReference type="NCBI Taxonomy" id="887462"/>
    <lineage>
        <taxon>Bacteria</taxon>
        <taxon>Bacillati</taxon>
        <taxon>Actinomycetota</taxon>
        <taxon>Actinomycetes</taxon>
        <taxon>Kitasatosporales</taxon>
        <taxon>Streptomycetaceae</taxon>
        <taxon>Streptomyces</taxon>
    </lineage>
</organism>
<name>A0A561V5R0_9ACTN</name>
<comment type="caution">
    <text evidence="1">The sequence shown here is derived from an EMBL/GenBank/DDBJ whole genome shotgun (WGS) entry which is preliminary data.</text>
</comment>
<evidence type="ECO:0000313" key="2">
    <source>
        <dbReference type="Proteomes" id="UP000318186"/>
    </source>
</evidence>
<dbReference type="Proteomes" id="UP000318186">
    <property type="component" value="Unassembled WGS sequence"/>
</dbReference>
<dbReference type="RefSeq" id="WP_145766631.1">
    <property type="nucleotide sequence ID" value="NZ_VIWW01000001.1"/>
</dbReference>
<protein>
    <submittedName>
        <fullName evidence="1">Uncharacterized protein</fullName>
    </submittedName>
</protein>
<accession>A0A561V5R0</accession>
<dbReference type="AlphaFoldDB" id="A0A561V5R0"/>
<reference evidence="1 2" key="1">
    <citation type="submission" date="2019-06" db="EMBL/GenBank/DDBJ databases">
        <title>Sequencing the genomes of 1000 actinobacteria strains.</title>
        <authorList>
            <person name="Klenk H.-P."/>
        </authorList>
    </citation>
    <scope>NUCLEOTIDE SEQUENCE [LARGE SCALE GENOMIC DNA]</scope>
    <source>
        <strain evidence="1 2">DSM 42059</strain>
    </source>
</reference>
<gene>
    <name evidence="1" type="ORF">FHX80_115458</name>
</gene>
<dbReference type="EMBL" id="VIWW01000001">
    <property type="protein sequence ID" value="TWG06958.1"/>
    <property type="molecule type" value="Genomic_DNA"/>
</dbReference>